<organism evidence="1 2">
    <name type="scientific">Pisolithus tinctorius Marx 270</name>
    <dbReference type="NCBI Taxonomy" id="870435"/>
    <lineage>
        <taxon>Eukaryota</taxon>
        <taxon>Fungi</taxon>
        <taxon>Dikarya</taxon>
        <taxon>Basidiomycota</taxon>
        <taxon>Agaricomycotina</taxon>
        <taxon>Agaricomycetes</taxon>
        <taxon>Agaricomycetidae</taxon>
        <taxon>Boletales</taxon>
        <taxon>Sclerodermatineae</taxon>
        <taxon>Pisolithaceae</taxon>
        <taxon>Pisolithus</taxon>
    </lineage>
</organism>
<dbReference type="EMBL" id="KN832029">
    <property type="protein sequence ID" value="KIN97426.1"/>
    <property type="molecule type" value="Genomic_DNA"/>
</dbReference>
<sequence>MSLWTCVQSAPTKPRCLSVSFVERHHGFFAASAKAFCNMWVGIDELPPYHM</sequence>
<protein>
    <submittedName>
        <fullName evidence="1">Uncharacterized protein</fullName>
    </submittedName>
</protein>
<dbReference type="Proteomes" id="UP000054217">
    <property type="component" value="Unassembled WGS sequence"/>
</dbReference>
<dbReference type="HOGENOM" id="CLU_3107411_0_0_1"/>
<dbReference type="AlphaFoldDB" id="A0A0C3JIJ9"/>
<evidence type="ECO:0000313" key="1">
    <source>
        <dbReference type="EMBL" id="KIN97426.1"/>
    </source>
</evidence>
<gene>
    <name evidence="1" type="ORF">M404DRAFT_1006075</name>
</gene>
<reference evidence="1 2" key="1">
    <citation type="submission" date="2014-04" db="EMBL/GenBank/DDBJ databases">
        <authorList>
            <consortium name="DOE Joint Genome Institute"/>
            <person name="Kuo A."/>
            <person name="Kohler A."/>
            <person name="Costa M.D."/>
            <person name="Nagy L.G."/>
            <person name="Floudas D."/>
            <person name="Copeland A."/>
            <person name="Barry K.W."/>
            <person name="Cichocki N."/>
            <person name="Veneault-Fourrey C."/>
            <person name="LaButti K."/>
            <person name="Lindquist E.A."/>
            <person name="Lipzen A."/>
            <person name="Lundell T."/>
            <person name="Morin E."/>
            <person name="Murat C."/>
            <person name="Sun H."/>
            <person name="Tunlid A."/>
            <person name="Henrissat B."/>
            <person name="Grigoriev I.V."/>
            <person name="Hibbett D.S."/>
            <person name="Martin F."/>
            <person name="Nordberg H.P."/>
            <person name="Cantor M.N."/>
            <person name="Hua S.X."/>
        </authorList>
    </citation>
    <scope>NUCLEOTIDE SEQUENCE [LARGE SCALE GENOMIC DNA]</scope>
    <source>
        <strain evidence="1 2">Marx 270</strain>
    </source>
</reference>
<accession>A0A0C3JIJ9</accession>
<reference evidence="2" key="2">
    <citation type="submission" date="2015-01" db="EMBL/GenBank/DDBJ databases">
        <title>Evolutionary Origins and Diversification of the Mycorrhizal Mutualists.</title>
        <authorList>
            <consortium name="DOE Joint Genome Institute"/>
            <consortium name="Mycorrhizal Genomics Consortium"/>
            <person name="Kohler A."/>
            <person name="Kuo A."/>
            <person name="Nagy L.G."/>
            <person name="Floudas D."/>
            <person name="Copeland A."/>
            <person name="Barry K.W."/>
            <person name="Cichocki N."/>
            <person name="Veneault-Fourrey C."/>
            <person name="LaButti K."/>
            <person name="Lindquist E.A."/>
            <person name="Lipzen A."/>
            <person name="Lundell T."/>
            <person name="Morin E."/>
            <person name="Murat C."/>
            <person name="Riley R."/>
            <person name="Ohm R."/>
            <person name="Sun H."/>
            <person name="Tunlid A."/>
            <person name="Henrissat B."/>
            <person name="Grigoriev I.V."/>
            <person name="Hibbett D.S."/>
            <person name="Martin F."/>
        </authorList>
    </citation>
    <scope>NUCLEOTIDE SEQUENCE [LARGE SCALE GENOMIC DNA]</scope>
    <source>
        <strain evidence="2">Marx 270</strain>
    </source>
</reference>
<keyword evidence="2" id="KW-1185">Reference proteome</keyword>
<dbReference type="InParanoid" id="A0A0C3JIJ9"/>
<evidence type="ECO:0000313" key="2">
    <source>
        <dbReference type="Proteomes" id="UP000054217"/>
    </source>
</evidence>
<proteinExistence type="predicted"/>
<name>A0A0C3JIJ9_PISTI</name>